<dbReference type="GO" id="GO:0047196">
    <property type="term" value="F:long-chain-alcohol O-fatty-acyltransferase activity"/>
    <property type="evidence" value="ECO:0007669"/>
    <property type="project" value="UniProtKB-EC"/>
</dbReference>
<dbReference type="AlphaFoldDB" id="A0A7M7KPA2"/>
<dbReference type="GO" id="GO:0004144">
    <property type="term" value="F:diacylglycerol O-acyltransferase activity"/>
    <property type="evidence" value="ECO:0007669"/>
    <property type="project" value="UniProtKB-EC"/>
</dbReference>
<evidence type="ECO:0000256" key="2">
    <source>
        <dbReference type="ARBA" id="ARBA00005189"/>
    </source>
</evidence>
<name>A0A7M7KPA2_VARDE</name>
<dbReference type="RefSeq" id="XP_022668023.1">
    <property type="nucleotide sequence ID" value="XM_022812288.1"/>
</dbReference>
<feature type="compositionally biased region" description="Polar residues" evidence="8">
    <location>
        <begin position="875"/>
        <end position="888"/>
    </location>
</feature>
<evidence type="ECO:0000256" key="5">
    <source>
        <dbReference type="ARBA" id="ARBA00024360"/>
    </source>
</evidence>
<feature type="compositionally biased region" description="Gly residues" evidence="8">
    <location>
        <begin position="30"/>
        <end position="40"/>
    </location>
</feature>
<proteinExistence type="inferred from homology"/>
<dbReference type="RefSeq" id="XP_022668019.1">
    <property type="nucleotide sequence ID" value="XM_022812284.1"/>
</dbReference>
<dbReference type="GO" id="GO:0019432">
    <property type="term" value="P:triglyceride biosynthetic process"/>
    <property type="evidence" value="ECO:0007669"/>
    <property type="project" value="UniProtKB-UniPathway"/>
</dbReference>
<comment type="pathway">
    <text evidence="1">Glycerolipid metabolism; triacylglycerol biosynthesis.</text>
</comment>
<keyword evidence="4" id="KW-0012">Acyltransferase</keyword>
<dbReference type="EnsemblMetazoa" id="XM_022812285">
    <property type="protein sequence ID" value="XP_022668020"/>
    <property type="gene ID" value="LOC111253201"/>
</dbReference>
<protein>
    <recommendedName>
        <fullName evidence="13">Diacylglycerol O-acyltransferase</fullName>
    </recommendedName>
</protein>
<reference evidence="11" key="1">
    <citation type="submission" date="2021-01" db="UniProtKB">
        <authorList>
            <consortium name="EnsemblMetazoa"/>
        </authorList>
    </citation>
    <scope>IDENTIFICATION</scope>
</reference>
<feature type="compositionally biased region" description="Basic residues" evidence="8">
    <location>
        <begin position="139"/>
        <end position="166"/>
    </location>
</feature>
<keyword evidence="3" id="KW-0808">Transferase</keyword>
<dbReference type="Proteomes" id="UP000594260">
    <property type="component" value="Unplaced"/>
</dbReference>
<dbReference type="EnsemblMetazoa" id="XM_022812288">
    <property type="protein sequence ID" value="XP_022668023"/>
    <property type="gene ID" value="LOC111253201"/>
</dbReference>
<evidence type="ECO:0000256" key="4">
    <source>
        <dbReference type="ARBA" id="ARBA00023315"/>
    </source>
</evidence>
<evidence type="ECO:0000256" key="7">
    <source>
        <dbReference type="ARBA" id="ARBA00048109"/>
    </source>
</evidence>
<evidence type="ECO:0000259" key="9">
    <source>
        <dbReference type="Pfam" id="PF03007"/>
    </source>
</evidence>
<comment type="catalytic activity">
    <reaction evidence="6">
        <text>a long chain fatty alcohol + a fatty acyl-CoA = a long-chain alcohol wax ester + CoA</text>
        <dbReference type="Rhea" id="RHEA:38443"/>
        <dbReference type="ChEBI" id="CHEBI:17135"/>
        <dbReference type="ChEBI" id="CHEBI:57287"/>
        <dbReference type="ChEBI" id="CHEBI:77636"/>
        <dbReference type="ChEBI" id="CHEBI:235323"/>
        <dbReference type="EC" id="2.3.1.75"/>
    </reaction>
</comment>
<evidence type="ECO:0000256" key="8">
    <source>
        <dbReference type="SAM" id="MobiDB-lite"/>
    </source>
</evidence>
<feature type="region of interest" description="Disordered" evidence="8">
    <location>
        <begin position="280"/>
        <end position="300"/>
    </location>
</feature>
<evidence type="ECO:0000313" key="12">
    <source>
        <dbReference type="Proteomes" id="UP000594260"/>
    </source>
</evidence>
<dbReference type="UniPathway" id="UPA00282"/>
<organism evidence="11 12">
    <name type="scientific">Varroa destructor</name>
    <name type="common">Honeybee mite</name>
    <dbReference type="NCBI Taxonomy" id="109461"/>
    <lineage>
        <taxon>Eukaryota</taxon>
        <taxon>Metazoa</taxon>
        <taxon>Ecdysozoa</taxon>
        <taxon>Arthropoda</taxon>
        <taxon>Chelicerata</taxon>
        <taxon>Arachnida</taxon>
        <taxon>Acari</taxon>
        <taxon>Parasitiformes</taxon>
        <taxon>Mesostigmata</taxon>
        <taxon>Gamasina</taxon>
        <taxon>Dermanyssoidea</taxon>
        <taxon>Varroidae</taxon>
        <taxon>Varroa</taxon>
    </lineage>
</organism>
<dbReference type="GeneID" id="111253201"/>
<dbReference type="KEGG" id="vde:111253201"/>
<dbReference type="OrthoDB" id="619536at2759"/>
<accession>A0A7M7KPA2</accession>
<dbReference type="InterPro" id="IPR009721">
    <property type="entry name" value="O-acyltransferase_WSD1_C"/>
</dbReference>
<sequence>MSQLSVNSEPGMAEPEAAGGLEHGGLTSPGRGGTGAGGVAGTRSSEELFINADEADVDEVDHLIQGRERTLLNNLINRAQDKDFPPGAPPPLPAQPPVFQTIDEVSGNVGVGALPPQPHAPPVPPASVFVTVNMALPPHGHRRQHSHAQHSHQRPQHRRAHRRHRHSLVDIKGSLAKHLSGSSSDSDSDRSSSSSEDSELICNKTECAMNANANHDEAGRGHHIGSLAGDGMCELIMNNKLNSSTAIGLDIKTVAILQEEKLQQLERGLDIEDRSSKGFLASNKRKKKKGRGRRKKKKKVPKYLQSAPIALLKHPAERSATASILSSLLLMSVSLLTGLPLVAGMLLLLPLAFCTRHTCKSCAACQEGVLCEEHQDENGVGSTGPRFVSPMDNLWLHDAHFNHNIGHCLIFMEPGLDAATLANHLHDRILDRTNERGRPVFRRFMKKIVPQVGGFCWLDDDEFRIERHVLADDKPLRDYMQLTSYLTTLMSKGMAADRPLWDIRVLSNYNWGQETVLVVRVHQVLTDGISLLKVLCNHLADGAQSRSCGRFKPRFGGSHLALNTLKAILIGPLAAILNLTSKPDCNIFRRGKYDKLIGERSIAWSRDLSLEQVMRIKRVTRSTLNDVLLTAISGALRSYMQKQGISNPPDIKVNLPVDLRPEPNPVSSPLVPMTLSMSSSGGGVHTDSSAGAPLGTRFSSCLIKLPTSTEGAIPRLWAVRQEMDNLKCSSDPLTMFGFLQFLLIMLPYRWAHCILSWYNRKVTALVNSMPGPLEFVFLDQKRINNMVAFTGCSPDIPVCVTFLSYGESLQISVSAERALMPEPYTLIKLFAKQIEHLCELLASRRIPGEHSKAKSGCYVQQSQIVQQGLATISSLASGSQRTHPTTQLVRGRSGEVKTSITKNELSPEGSVSDIQELHQRLQSVQVELGELQEQLEVAKPAGEERREMELRLSTLREQFTLILGEIKRVKGASPGTGCEDDMLEEDGELLRCRVSRRSLSACVVRRPSLTILTKSLTNPHNSNNSISSIHKTPSGLEAKDGDEVQRSGSILARKAFAAEDDNSTSARKEASKSPSNSSRRLVTIQRQENPAGIIVHDSSADGFDSMYHCDSGTKDFGEDPTPAAIVVAPIPPGMSASFFDQLPPPPPELPLDVASLGSAHSSQLNAFDERSSTDDNGSMPSSIMAQVRPSDENQPHSQM</sequence>
<feature type="compositionally biased region" description="Low complexity" evidence="8">
    <location>
        <begin position="180"/>
        <end position="195"/>
    </location>
</feature>
<evidence type="ECO:0000256" key="6">
    <source>
        <dbReference type="ARBA" id="ARBA00047604"/>
    </source>
</evidence>
<dbReference type="Pfam" id="PF06974">
    <property type="entry name" value="WS_DGAT_C"/>
    <property type="match status" value="1"/>
</dbReference>
<evidence type="ECO:0000259" key="10">
    <source>
        <dbReference type="Pfam" id="PF06974"/>
    </source>
</evidence>
<evidence type="ECO:0000256" key="1">
    <source>
        <dbReference type="ARBA" id="ARBA00004771"/>
    </source>
</evidence>
<evidence type="ECO:0008006" key="13">
    <source>
        <dbReference type="Google" id="ProtNLM"/>
    </source>
</evidence>
<feature type="compositionally biased region" description="Basic and acidic residues" evidence="8">
    <location>
        <begin position="1189"/>
        <end position="1199"/>
    </location>
</feature>
<evidence type="ECO:0000256" key="3">
    <source>
        <dbReference type="ARBA" id="ARBA00022679"/>
    </source>
</evidence>
<keyword evidence="12" id="KW-1185">Reference proteome</keyword>
<comment type="similarity">
    <text evidence="5">In the N-terminal section; belongs to the long-chain O-acyltransferase family.</text>
</comment>
<feature type="region of interest" description="Disordered" evidence="8">
    <location>
        <begin position="1055"/>
        <end position="1081"/>
    </location>
</feature>
<feature type="region of interest" description="Disordered" evidence="8">
    <location>
        <begin position="1"/>
        <end position="42"/>
    </location>
</feature>
<feature type="region of interest" description="Disordered" evidence="8">
    <location>
        <begin position="138"/>
        <end position="198"/>
    </location>
</feature>
<feature type="compositionally biased region" description="Basic residues" evidence="8">
    <location>
        <begin position="283"/>
        <end position="300"/>
    </location>
</feature>
<feature type="region of interest" description="Disordered" evidence="8">
    <location>
        <begin position="1137"/>
        <end position="1199"/>
    </location>
</feature>
<dbReference type="RefSeq" id="XP_022668020.1">
    <property type="nucleotide sequence ID" value="XM_022812285.1"/>
</dbReference>
<dbReference type="InterPro" id="IPR004255">
    <property type="entry name" value="O-acyltransferase_WSD1_N"/>
</dbReference>
<dbReference type="Pfam" id="PF03007">
    <property type="entry name" value="WS_DGAT_cat"/>
    <property type="match status" value="1"/>
</dbReference>
<dbReference type="EnsemblMetazoa" id="XM_022812284">
    <property type="protein sequence ID" value="XP_022668019"/>
    <property type="gene ID" value="LOC111253201"/>
</dbReference>
<evidence type="ECO:0000313" key="11">
    <source>
        <dbReference type="EnsemblMetazoa" id="XP_022668021"/>
    </source>
</evidence>
<dbReference type="GO" id="GO:0005886">
    <property type="term" value="C:plasma membrane"/>
    <property type="evidence" value="ECO:0007669"/>
    <property type="project" value="TreeGrafter"/>
</dbReference>
<dbReference type="InParanoid" id="A0A7M7KPA2"/>
<feature type="compositionally biased region" description="Polar residues" evidence="8">
    <location>
        <begin position="1174"/>
        <end position="1184"/>
    </location>
</feature>
<feature type="domain" description="O-acyltransferase WSD1-like N-terminal" evidence="9">
    <location>
        <begin position="398"/>
        <end position="541"/>
    </location>
</feature>
<dbReference type="InterPro" id="IPR045034">
    <property type="entry name" value="O-acyltransferase_WSD1-like"/>
</dbReference>
<dbReference type="RefSeq" id="XP_022668021.1">
    <property type="nucleotide sequence ID" value="XM_022812286.1"/>
</dbReference>
<feature type="region of interest" description="Disordered" evidence="8">
    <location>
        <begin position="875"/>
        <end position="911"/>
    </location>
</feature>
<comment type="catalytic activity">
    <reaction evidence="7">
        <text>an acyl-CoA + a 1,2-diacyl-sn-glycerol = a triacyl-sn-glycerol + CoA</text>
        <dbReference type="Rhea" id="RHEA:10868"/>
        <dbReference type="ChEBI" id="CHEBI:17815"/>
        <dbReference type="ChEBI" id="CHEBI:57287"/>
        <dbReference type="ChEBI" id="CHEBI:58342"/>
        <dbReference type="ChEBI" id="CHEBI:64615"/>
        <dbReference type="EC" id="2.3.1.20"/>
    </reaction>
</comment>
<feature type="region of interest" description="Disordered" evidence="8">
    <location>
        <begin position="1015"/>
        <end position="1043"/>
    </location>
</feature>
<comment type="pathway">
    <text evidence="2">Lipid metabolism.</text>
</comment>
<feature type="compositionally biased region" description="Low complexity" evidence="8">
    <location>
        <begin position="1018"/>
        <end position="1030"/>
    </location>
</feature>
<feature type="domain" description="O-acyltransferase WSD1 C-terminal" evidence="10">
    <location>
        <begin position="695"/>
        <end position="837"/>
    </location>
</feature>
<dbReference type="EnsemblMetazoa" id="XM_022812286">
    <property type="protein sequence ID" value="XP_022668021"/>
    <property type="gene ID" value="LOC111253201"/>
</dbReference>
<dbReference type="PANTHER" id="PTHR31650:SF1">
    <property type="entry name" value="WAX ESTER SYNTHASE_DIACYLGLYCEROL ACYLTRANSFERASE 4-RELATED"/>
    <property type="match status" value="1"/>
</dbReference>
<feature type="compositionally biased region" description="Polar residues" evidence="8">
    <location>
        <begin position="1072"/>
        <end position="1081"/>
    </location>
</feature>
<dbReference type="PANTHER" id="PTHR31650">
    <property type="entry name" value="O-ACYLTRANSFERASE (WSD1-LIKE) FAMILY PROTEIN"/>
    <property type="match status" value="1"/>
</dbReference>